<comment type="caution">
    <text evidence="1">The sequence shown here is derived from an EMBL/GenBank/DDBJ whole genome shotgun (WGS) entry which is preliminary data.</text>
</comment>
<evidence type="ECO:0000313" key="2">
    <source>
        <dbReference type="Proteomes" id="UP000228996"/>
    </source>
</evidence>
<sequence>MGKWNILYFQSARGEKFVKEFIDVQNSMIQGKYAGMVDFLSEYGPFLIEKYTKKIQSNLYELRITGKEQIRVLYTVVDKDIILLHAFKKKTQKVPRQEIELADSRRKLLNTS</sequence>
<name>A0A2M6XCT5_9BACT</name>
<organism evidence="1 2">
    <name type="scientific">Candidatus Shapirobacteria bacterium CG08_land_8_20_14_0_20_39_18</name>
    <dbReference type="NCBI Taxonomy" id="1974883"/>
    <lineage>
        <taxon>Bacteria</taxon>
        <taxon>Candidatus Shapironibacteriota</taxon>
    </lineage>
</organism>
<protein>
    <submittedName>
        <fullName evidence="1">Type II toxin-antitoxin system RelE/ParE family toxin</fullName>
    </submittedName>
</protein>
<dbReference type="EMBL" id="PEYO01000017">
    <property type="protein sequence ID" value="PIU03437.1"/>
    <property type="molecule type" value="Genomic_DNA"/>
</dbReference>
<gene>
    <name evidence="1" type="ORF">COT44_03265</name>
</gene>
<dbReference type="AlphaFoldDB" id="A0A2M6XCT5"/>
<accession>A0A2M6XCT5</accession>
<evidence type="ECO:0000313" key="1">
    <source>
        <dbReference type="EMBL" id="PIU03437.1"/>
    </source>
</evidence>
<dbReference type="InterPro" id="IPR009241">
    <property type="entry name" value="HigB-like"/>
</dbReference>
<dbReference type="Pfam" id="PF05973">
    <property type="entry name" value="Gp49"/>
    <property type="match status" value="1"/>
</dbReference>
<proteinExistence type="predicted"/>
<reference evidence="2" key="1">
    <citation type="submission" date="2017-09" db="EMBL/GenBank/DDBJ databases">
        <title>Depth-based differentiation of microbial function through sediment-hosted aquifers and enrichment of novel symbionts in the deep terrestrial subsurface.</title>
        <authorList>
            <person name="Probst A.J."/>
            <person name="Ladd B."/>
            <person name="Jarett J.K."/>
            <person name="Geller-Mcgrath D.E."/>
            <person name="Sieber C.M.K."/>
            <person name="Emerson J.B."/>
            <person name="Anantharaman K."/>
            <person name="Thomas B.C."/>
            <person name="Malmstrom R."/>
            <person name="Stieglmeier M."/>
            <person name="Klingl A."/>
            <person name="Woyke T."/>
            <person name="Ryan C.M."/>
            <person name="Banfield J.F."/>
        </authorList>
    </citation>
    <scope>NUCLEOTIDE SEQUENCE [LARGE SCALE GENOMIC DNA]</scope>
</reference>
<dbReference type="Proteomes" id="UP000228996">
    <property type="component" value="Unassembled WGS sequence"/>
</dbReference>